<proteinExistence type="evidence at protein level"/>
<dbReference type="AGR" id="WB:WBGene00012767"/>
<dbReference type="PaxDb" id="6239-Y41E3.9a"/>
<evidence type="ECO:0000256" key="4">
    <source>
        <dbReference type="ARBA" id="ARBA00023242"/>
    </source>
</evidence>
<dbReference type="AlphaFoldDB" id="Q9U2H4"/>
<dbReference type="GO" id="GO:0036297">
    <property type="term" value="P:interstrand cross-link repair"/>
    <property type="evidence" value="ECO:0000318"/>
    <property type="project" value="GO_Central"/>
</dbReference>
<dbReference type="InParanoid" id="Q9U2H4"/>
<name>Q9U2H4_CAEEL</name>
<dbReference type="GO" id="GO:0006281">
    <property type="term" value="P:DNA repair"/>
    <property type="evidence" value="ECO:0000315"/>
    <property type="project" value="WormBase"/>
</dbReference>
<dbReference type="PANTHER" id="PTHR32086:SF0">
    <property type="entry name" value="FANCONI ANEMIA GROUP D2 PROTEIN"/>
    <property type="match status" value="1"/>
</dbReference>
<reference evidence="7 8" key="1">
    <citation type="journal article" date="1998" name="Science">
        <title>Genome sequence of the nematode C. elegans: a platform for investigating biology.</title>
        <authorList>
            <consortium name="The C. elegans sequencing consortium"/>
            <person name="Sulson J.E."/>
            <person name="Waterston R."/>
        </authorList>
    </citation>
    <scope>NUCLEOTIDE SEQUENCE [LARGE SCALE GENOMIC DNA]</scope>
    <source>
        <strain evidence="7 8">Bristol N2</strain>
    </source>
</reference>
<dbReference type="GO" id="GO:0006289">
    <property type="term" value="P:nucleotide-excision repair"/>
    <property type="evidence" value="ECO:0000315"/>
    <property type="project" value="WormBase"/>
</dbReference>
<keyword evidence="2" id="KW-1017">Isopeptide bond</keyword>
<dbReference type="GO" id="GO:0000793">
    <property type="term" value="C:condensed chromosome"/>
    <property type="evidence" value="ECO:0000318"/>
    <property type="project" value="GO_Central"/>
</dbReference>
<feature type="compositionally biased region" description="Acidic residues" evidence="6">
    <location>
        <begin position="1"/>
        <end position="11"/>
    </location>
</feature>
<evidence type="ECO:0000313" key="7">
    <source>
        <dbReference type="EMBL" id="CAB63365.3"/>
    </source>
</evidence>
<sequence>MSDEEFDILDDENSHVAASQHVEDDDPDDRHNSGNRRNFSMAMTQKLFGNLDGAGAENHVSYAENAYVTPRNRFEEILKEENVRIVNDQDEGMMDMEMGSYEKCVVFGNNLNSEDLCRNLEKRMENDRGETFAEFLLACGSDQDMLALFLSPAKSLFGLQDTIFRAFLQIKATQTKAFDFLLQKLNILAKRQDERDLLLAQTCVAHMRHLSRLFEPQAVFNTIFEFQWRFWSPNVRNDLIAALPEIFTDISLQQSTAVRLHKECSETQGVPGLPSFQLQIIETLRLLRMDPGTARKIRMDLCNLCMDLDPACLPSLVAFSLGSLLVFQGKADDEEAHFHEMLRQLARLLKIDGLKKKTSKPSSDSLIVEVFGHFLKFFRLNDKRAWKHITTWISKSKKPVVATKPEEDMDSEETPSPPEEESATWLTTFEAFLYFSLLSNTESCPPTFVAAVNSKILNIPAAFTTKFLRIIDLVISCKKFATCHLPALIHVARHCFWSSDGNVRQMGVSMWKQLFVGMEKRDREKVFTELMKHFSQSETECEAVLDVFFKVIKSTNSSVIQEFSTQIQKCIELIHKLSIPNIKRLFQVMLMMPSKSTEKEATRFEIDEIISRFLLSVSDREKFLGLLALLMKIQVEMGKKHSENQEHLVREGISRCEEAVKSSSALRGAFYEHMRIVLQQHKRTEEIRFLSDWSTDLLKRFKNDFFELPPNPESNTDPDSQSTWNLKLNSARLLEIAPMFELIKEIQVLKMRWREEDQDSLTSSYDISVIKNLSFAFEAVLPKDENLPLNRQEKLAQLFFNVQWTRTVLNGFLSQSSVDFLSSDDVSTLSIKNFYVMMDAEKKLAASLVDLATWNVPNLNFGRSGKRDVIVISSEKTKSKKGRKRKSDETTVIGGDGQTNSADVTVNDDDREENLEAEVVKEAPSVLLQLKSHYIPLKLRPIVHLMKLANKKRSALKYLCDELQSVIDTLIKQKKKTPPMLLAARRAAAPTTPNSSKFYHGDSVTIWFCVKKAVEQVWGIVELVFGVFAEQSDASQELKSRVQKDMDDLGEKSLNLIHSILSGELYGGEEKLSPAERVERKSVLIRIIEKKMLSSEHLSNDSEKARVEIGKFLAKSAEFSPTPAVAVAILDVFEDLKLDEDDDAETRKIMAKYALAYLKKDWSKVDELWSKGTRYTCAVRDILHHYIRLRKEKDQLLAIQWILTNKVVQLVPEDDKRKSCVFSQQSDDDLLEKEDRKATFYCISKTTFGVIFKTLFGNLNSRCLKYDMSASAAKNGGVDIEDTLESWETASSCFLILCLLLRINKIRTTAVLTSAIKEGKQFLITVSKKSSFIFLMDNITKGTNFDTICRRVEKILSAVQQGNRVLQSIGTFAKTNKCVLLLKKFPELRAESENCLRVIHSAMVKNECLNAFTVGLVKSRSIDGDIIMDQRASEIDSDSE</sequence>
<gene>
    <name evidence="7 9" type="primary">fcd-2</name>
    <name evidence="7" type="ORF">CELE_Y41E3.9</name>
    <name evidence="9" type="ORF">Y41E3.9</name>
</gene>
<keyword evidence="10" id="KW-1267">Proteomics identification</keyword>
<dbReference type="GeneID" id="178418"/>
<dbReference type="OrthoDB" id="27031at2759"/>
<dbReference type="Reactome" id="R-CEL-6783310">
    <property type="pathway name" value="Fanconi Anemia Pathway"/>
</dbReference>
<evidence type="ECO:0000256" key="1">
    <source>
        <dbReference type="ARBA" id="ARBA00004123"/>
    </source>
</evidence>
<feature type="region of interest" description="Disordered" evidence="6">
    <location>
        <begin position="1"/>
        <end position="36"/>
    </location>
</feature>
<keyword evidence="3" id="KW-0832">Ubl conjugation</keyword>
<dbReference type="KEGG" id="cel:CELE_Y41E3.9"/>
<dbReference type="Bgee" id="WBGene00012767">
    <property type="expression patterns" value="Expressed in germ line (C elegans) and 4 other cell types or tissues"/>
</dbReference>
<dbReference type="GO" id="GO:0031573">
    <property type="term" value="P:mitotic intra-S DNA damage checkpoint signaling"/>
    <property type="evidence" value="ECO:0000318"/>
    <property type="project" value="GO_Central"/>
</dbReference>
<evidence type="ECO:0000313" key="8">
    <source>
        <dbReference type="Proteomes" id="UP000001940"/>
    </source>
</evidence>
<dbReference type="EMBL" id="BX284604">
    <property type="protein sequence ID" value="CAB63365.3"/>
    <property type="molecule type" value="Genomic_DNA"/>
</dbReference>
<organism evidence="7 8">
    <name type="scientific">Caenorhabditis elegans</name>
    <dbReference type="NCBI Taxonomy" id="6239"/>
    <lineage>
        <taxon>Eukaryota</taxon>
        <taxon>Metazoa</taxon>
        <taxon>Ecdysozoa</taxon>
        <taxon>Nematoda</taxon>
        <taxon>Chromadorea</taxon>
        <taxon>Rhabditida</taxon>
        <taxon>Rhabditina</taxon>
        <taxon>Rhabditomorpha</taxon>
        <taxon>Rhabditoidea</taxon>
        <taxon>Rhabditidae</taxon>
        <taxon>Peloderinae</taxon>
        <taxon>Caenorhabditis</taxon>
    </lineage>
</organism>
<protein>
    <submittedName>
        <fullName evidence="7">FANCD2</fullName>
    </submittedName>
</protein>
<dbReference type="STRING" id="6239.Y41E3.9a.1"/>
<dbReference type="Pfam" id="PF14631">
    <property type="entry name" value="FancD2"/>
    <property type="match status" value="1"/>
</dbReference>
<evidence type="ECO:0000256" key="2">
    <source>
        <dbReference type="ARBA" id="ARBA00022499"/>
    </source>
</evidence>
<dbReference type="RefSeq" id="NP_001255848.1">
    <property type="nucleotide sequence ID" value="NM_001268919.3"/>
</dbReference>
<dbReference type="GO" id="GO:0070182">
    <property type="term" value="F:DNA polymerase binding"/>
    <property type="evidence" value="ECO:0000318"/>
    <property type="project" value="GO_Central"/>
</dbReference>
<dbReference type="InterPro" id="IPR029448">
    <property type="entry name" value="FANCD2"/>
</dbReference>
<dbReference type="PeptideAtlas" id="Q9U2H4"/>
<dbReference type="PhylomeDB" id="Q9U2H4"/>
<comment type="similarity">
    <text evidence="5">Belongs to the Fanconi anemia protein FANCD2 family.</text>
</comment>
<evidence type="ECO:0007829" key="10">
    <source>
        <dbReference type="PeptideAtlas" id="Q9U2H4"/>
    </source>
</evidence>
<dbReference type="WormBase" id="Y41E3.9a">
    <property type="protein sequence ID" value="CE40581"/>
    <property type="gene ID" value="WBGene00012767"/>
    <property type="gene designation" value="fcd-2"/>
</dbReference>
<dbReference type="UCSC" id="Y41E3.9">
    <property type="organism name" value="c. elegans"/>
</dbReference>
<dbReference type="GO" id="GO:0007129">
    <property type="term" value="P:homologous chromosome pairing at meiosis"/>
    <property type="evidence" value="ECO:0000318"/>
    <property type="project" value="GO_Central"/>
</dbReference>
<dbReference type="GO" id="GO:1990918">
    <property type="term" value="P:double-strand break repair involved in meiotic recombination"/>
    <property type="evidence" value="ECO:0000318"/>
    <property type="project" value="GO_Central"/>
</dbReference>
<evidence type="ECO:0000256" key="6">
    <source>
        <dbReference type="SAM" id="MobiDB-lite"/>
    </source>
</evidence>
<dbReference type="CTD" id="178418"/>
<dbReference type="GO" id="GO:0090329">
    <property type="term" value="P:regulation of DNA-templated DNA replication"/>
    <property type="evidence" value="ECO:0000316"/>
    <property type="project" value="WormBase"/>
</dbReference>
<evidence type="ECO:0000313" key="9">
    <source>
        <dbReference type="WormBase" id="Y41E3.9a"/>
    </source>
</evidence>
<comment type="subcellular location">
    <subcellularLocation>
        <location evidence="1">Nucleus</location>
    </subcellularLocation>
</comment>
<dbReference type="OMA" id="QCIRGNT"/>
<dbReference type="DIP" id="DIP-24650N"/>
<dbReference type="PANTHER" id="PTHR32086">
    <property type="entry name" value="FANCONI ANEMIA GROUP D2 PROTEIN"/>
    <property type="match status" value="1"/>
</dbReference>
<dbReference type="HOGENOM" id="CLU_252446_0_0_1"/>
<dbReference type="InterPro" id="IPR016024">
    <property type="entry name" value="ARM-type_fold"/>
</dbReference>
<dbReference type="eggNOG" id="KOG4712">
    <property type="taxonomic scope" value="Eukaryota"/>
</dbReference>
<dbReference type="GO" id="GO:0005634">
    <property type="term" value="C:nucleus"/>
    <property type="evidence" value="ECO:0000314"/>
    <property type="project" value="WormBase"/>
</dbReference>
<keyword evidence="8" id="KW-1185">Reference proteome</keyword>
<accession>Q9U2H4</accession>
<dbReference type="FunCoup" id="Q9U2H4">
    <property type="interactions" value="1804"/>
</dbReference>
<evidence type="ECO:0000256" key="3">
    <source>
        <dbReference type="ARBA" id="ARBA00022843"/>
    </source>
</evidence>
<dbReference type="Proteomes" id="UP000001940">
    <property type="component" value="Chromosome IV"/>
</dbReference>
<dbReference type="ExpressionAtlas" id="Q9U2H4">
    <property type="expression patterns" value="baseline and differential"/>
</dbReference>
<dbReference type="SUPFAM" id="SSF48371">
    <property type="entry name" value="ARM repeat"/>
    <property type="match status" value="1"/>
</dbReference>
<keyword evidence="4" id="KW-0539">Nucleus</keyword>
<feature type="region of interest" description="Disordered" evidence="6">
    <location>
        <begin position="880"/>
        <end position="900"/>
    </location>
</feature>
<dbReference type="SMR" id="Q9U2H4"/>
<evidence type="ECO:0000256" key="5">
    <source>
        <dbReference type="ARBA" id="ARBA00093456"/>
    </source>
</evidence>